<feature type="transmembrane region" description="Helical" evidence="1">
    <location>
        <begin position="7"/>
        <end position="26"/>
    </location>
</feature>
<reference evidence="2 3" key="1">
    <citation type="submission" date="2016-10" db="EMBL/GenBank/DDBJ databases">
        <authorList>
            <person name="de Groot N.N."/>
        </authorList>
    </citation>
    <scope>NUCLEOTIDE SEQUENCE [LARGE SCALE GENOMIC DNA]</scope>
    <source>
        <strain evidence="2 3">DSM 18346</strain>
    </source>
</reference>
<dbReference type="RefSeq" id="WP_090548768.1">
    <property type="nucleotide sequence ID" value="NZ_FNFP01000001.1"/>
</dbReference>
<protein>
    <submittedName>
        <fullName evidence="2">Uncharacterized membrane protein</fullName>
    </submittedName>
</protein>
<dbReference type="EMBL" id="FNFP01000001">
    <property type="protein sequence ID" value="SDJ84954.1"/>
    <property type="molecule type" value="Genomic_DNA"/>
</dbReference>
<dbReference type="OrthoDB" id="360192at2"/>
<dbReference type="PANTHER" id="PTHR36007">
    <property type="entry name" value="TRANSPORT PROTEIN-RELATED"/>
    <property type="match status" value="1"/>
</dbReference>
<keyword evidence="1" id="KW-1133">Transmembrane helix</keyword>
<organism evidence="2 3">
    <name type="scientific">Natronincola ferrireducens</name>
    <dbReference type="NCBI Taxonomy" id="393762"/>
    <lineage>
        <taxon>Bacteria</taxon>
        <taxon>Bacillati</taxon>
        <taxon>Bacillota</taxon>
        <taxon>Clostridia</taxon>
        <taxon>Peptostreptococcales</taxon>
        <taxon>Natronincolaceae</taxon>
        <taxon>Natronincola</taxon>
    </lineage>
</organism>
<keyword evidence="3" id="KW-1185">Reference proteome</keyword>
<dbReference type="Pfam" id="PF06695">
    <property type="entry name" value="Sm_multidrug_ex"/>
    <property type="match status" value="1"/>
</dbReference>
<dbReference type="InterPro" id="IPR009577">
    <property type="entry name" value="Sm_multidrug_ex"/>
</dbReference>
<feature type="transmembrane region" description="Helical" evidence="1">
    <location>
        <begin position="100"/>
        <end position="126"/>
    </location>
</feature>
<dbReference type="PANTHER" id="PTHR36007:SF2">
    <property type="entry name" value="TRANSPORT PROTEIN-RELATED"/>
    <property type="match status" value="1"/>
</dbReference>
<gene>
    <name evidence="2" type="ORF">SAMN05660472_00103</name>
</gene>
<proteinExistence type="predicted"/>
<feature type="transmembrane region" description="Helical" evidence="1">
    <location>
        <begin position="46"/>
        <end position="68"/>
    </location>
</feature>
<name>A0A1G8X3B5_9FIRM</name>
<dbReference type="Proteomes" id="UP000198718">
    <property type="component" value="Unassembled WGS sequence"/>
</dbReference>
<feature type="transmembrane region" description="Helical" evidence="1">
    <location>
        <begin position="132"/>
        <end position="151"/>
    </location>
</feature>
<evidence type="ECO:0000313" key="2">
    <source>
        <dbReference type="EMBL" id="SDJ84954.1"/>
    </source>
</evidence>
<dbReference type="AlphaFoldDB" id="A0A1G8X3B5"/>
<sequence>MGFLGRFIEIMTIELTVLLTAAMPIIELRGAIPVGVSLGMSPLHAFIISFIGSILPVPFLIFTIRPIFKALKQLKFFRGFIERITDKTLMRSGRIQRYGFWGLILFVAIPLPGTGVWTGTLASVLLDLRFKMAFPAIFIGNLMAGLIVMSLSQGAVRTINIFSGLF</sequence>
<accession>A0A1G8X3B5</accession>
<evidence type="ECO:0000256" key="1">
    <source>
        <dbReference type="SAM" id="Phobius"/>
    </source>
</evidence>
<keyword evidence="1" id="KW-0472">Membrane</keyword>
<evidence type="ECO:0000313" key="3">
    <source>
        <dbReference type="Proteomes" id="UP000198718"/>
    </source>
</evidence>
<keyword evidence="1" id="KW-0812">Transmembrane</keyword>